<name>D1PW25_9BACT</name>
<dbReference type="EMBL" id="ACKS01000048">
    <property type="protein sequence ID" value="EFA44420.1"/>
    <property type="molecule type" value="Genomic_DNA"/>
</dbReference>
<organism evidence="1 2">
    <name type="scientific">Hallella bergensis DSM 17361</name>
    <dbReference type="NCBI Taxonomy" id="585502"/>
    <lineage>
        <taxon>Bacteria</taxon>
        <taxon>Pseudomonadati</taxon>
        <taxon>Bacteroidota</taxon>
        <taxon>Bacteroidia</taxon>
        <taxon>Bacteroidales</taxon>
        <taxon>Prevotellaceae</taxon>
        <taxon>Hallella</taxon>
    </lineage>
</organism>
<evidence type="ECO:0000313" key="2">
    <source>
        <dbReference type="Proteomes" id="UP000003160"/>
    </source>
</evidence>
<dbReference type="AlphaFoldDB" id="D1PW25"/>
<keyword evidence="2" id="KW-1185">Reference proteome</keyword>
<reference evidence="1 2" key="1">
    <citation type="submission" date="2009-10" db="EMBL/GenBank/DDBJ databases">
        <authorList>
            <person name="Qin X."/>
            <person name="Bachman B."/>
            <person name="Battles P."/>
            <person name="Bell A."/>
            <person name="Bess C."/>
            <person name="Bickham C."/>
            <person name="Chaboub L."/>
            <person name="Chen D."/>
            <person name="Coyle M."/>
            <person name="Deiros D.R."/>
            <person name="Dinh H."/>
            <person name="Forbes L."/>
            <person name="Fowler G."/>
            <person name="Francisco L."/>
            <person name="Fu Q."/>
            <person name="Gubbala S."/>
            <person name="Hale W."/>
            <person name="Han Y."/>
            <person name="Hemphill L."/>
            <person name="Highlander S.K."/>
            <person name="Hirani K."/>
            <person name="Hogues M."/>
            <person name="Jackson L."/>
            <person name="Jakkamsetti A."/>
            <person name="Javaid M."/>
            <person name="Jiang H."/>
            <person name="Korchina V."/>
            <person name="Kovar C."/>
            <person name="Lara F."/>
            <person name="Lee S."/>
            <person name="Mata R."/>
            <person name="Mathew T."/>
            <person name="Moen C."/>
            <person name="Morales K."/>
            <person name="Munidasa M."/>
            <person name="Nazareth L."/>
            <person name="Ngo R."/>
            <person name="Nguyen L."/>
            <person name="Okwuonu G."/>
            <person name="Ongeri F."/>
            <person name="Patil S."/>
            <person name="Petrosino J."/>
            <person name="Pham C."/>
            <person name="Pham P."/>
            <person name="Pu L.-L."/>
            <person name="Puazo M."/>
            <person name="Raj R."/>
            <person name="Reid J."/>
            <person name="Rouhana J."/>
            <person name="Saada N."/>
            <person name="Shang Y."/>
            <person name="Simmons D."/>
            <person name="Thornton R."/>
            <person name="Warren J."/>
            <person name="Weissenberger G."/>
            <person name="Zhang J."/>
            <person name="Zhang L."/>
            <person name="Zhou C."/>
            <person name="Zhu D."/>
            <person name="Muzny D."/>
            <person name="Worley K."/>
            <person name="Gibbs R."/>
        </authorList>
    </citation>
    <scope>NUCLEOTIDE SEQUENCE [LARGE SCALE GENOMIC DNA]</scope>
    <source>
        <strain evidence="1 2">DSM 17361</strain>
    </source>
</reference>
<dbReference type="Proteomes" id="UP000003160">
    <property type="component" value="Unassembled WGS sequence"/>
</dbReference>
<accession>D1PW25</accession>
<comment type="caution">
    <text evidence="1">The sequence shown here is derived from an EMBL/GenBank/DDBJ whole genome shotgun (WGS) entry which is preliminary data.</text>
</comment>
<proteinExistence type="predicted"/>
<dbReference type="HOGENOM" id="CLU_3203413_0_0_10"/>
<evidence type="ECO:0000313" key="1">
    <source>
        <dbReference type="EMBL" id="EFA44420.1"/>
    </source>
</evidence>
<protein>
    <submittedName>
        <fullName evidence="1">Uncharacterized protein</fullName>
    </submittedName>
</protein>
<gene>
    <name evidence="1" type="ORF">HMPREF0645_1160</name>
</gene>
<sequence length="45" mass="5069">MKCSGGSFYFYNKSRIKVLQVIDLTSKINKEIKESGGNASDRELL</sequence>